<evidence type="ECO:0000256" key="1">
    <source>
        <dbReference type="ARBA" id="ARBA00006547"/>
    </source>
</evidence>
<dbReference type="GO" id="GO:0016407">
    <property type="term" value="F:acetyltransferase activity"/>
    <property type="evidence" value="ECO:0007669"/>
    <property type="project" value="InterPro"/>
</dbReference>
<comment type="similarity">
    <text evidence="1 2">Belongs to the arylamine N-acetyltransferase family.</text>
</comment>
<evidence type="ECO:0000313" key="4">
    <source>
        <dbReference type="Proteomes" id="UP000270343"/>
    </source>
</evidence>
<sequence length="279" mass="30877">MTGDFTWGGADLDLGAYLARIGMEGPVRPDVETLRAVHRGHVAAFPFENLEILLGRPILLDVKSLQDKMVAQRRGGYCYEQNLLFAAVLERIGFSFTGIGARIRMGSEKLRPVTHMALKAEAGGEQWLCDVGFGGEGLLEPLPFPDGARVQEQQGGWTFGIEREREGVQVLRSLHPEGWFDLYAFGPEERVPVDYAVMNHYISTHPHSPFVSRVVVQQTEPGIRRSLVGSMLVTARPDGPEEQREVRAAELVRLLAREFRIELGEADAALLGRVQSSGT</sequence>
<comment type="caution">
    <text evidence="3">The sequence shown here is derived from an EMBL/GenBank/DDBJ whole genome shotgun (WGS) entry which is preliminary data.</text>
</comment>
<dbReference type="Pfam" id="PF00797">
    <property type="entry name" value="Acetyltransf_2"/>
    <property type="match status" value="1"/>
</dbReference>
<dbReference type="EMBL" id="RBAM01000005">
    <property type="protein sequence ID" value="RKN72848.1"/>
    <property type="molecule type" value="Genomic_DNA"/>
</dbReference>
<accession>A0A3B0BKS8</accession>
<dbReference type="RefSeq" id="WP_120755984.1">
    <property type="nucleotide sequence ID" value="NZ_RBAM01000005.1"/>
</dbReference>
<evidence type="ECO:0000313" key="3">
    <source>
        <dbReference type="EMBL" id="RKN72848.1"/>
    </source>
</evidence>
<keyword evidence="4" id="KW-1185">Reference proteome</keyword>
<dbReference type="OrthoDB" id="7181050at2"/>
<dbReference type="InterPro" id="IPR001447">
    <property type="entry name" value="Arylamine_N-AcTrfase"/>
</dbReference>
<dbReference type="Gene3D" id="2.40.128.150">
    <property type="entry name" value="Cysteine proteinases"/>
    <property type="match status" value="1"/>
</dbReference>
<evidence type="ECO:0000256" key="2">
    <source>
        <dbReference type="RuleBase" id="RU003452"/>
    </source>
</evidence>
<dbReference type="PRINTS" id="PR01543">
    <property type="entry name" value="ANATRNSFRASE"/>
</dbReference>
<dbReference type="Proteomes" id="UP000270343">
    <property type="component" value="Unassembled WGS sequence"/>
</dbReference>
<dbReference type="PANTHER" id="PTHR11786">
    <property type="entry name" value="N-HYDROXYARYLAMINE O-ACETYLTRANSFERASE"/>
    <property type="match status" value="1"/>
</dbReference>
<protein>
    <submittedName>
        <fullName evidence="3">Arylamine N-acetyltransferase</fullName>
    </submittedName>
</protein>
<dbReference type="SUPFAM" id="SSF54001">
    <property type="entry name" value="Cysteine proteinases"/>
    <property type="match status" value="1"/>
</dbReference>
<name>A0A3B0BKS8_9ACTN</name>
<proteinExistence type="inferred from homology"/>
<keyword evidence="3" id="KW-0808">Transferase</keyword>
<reference evidence="3 4" key="1">
    <citation type="journal article" date="2015" name="Antonie Van Leeuwenhoek">
        <title>Streptomyces klenkii sp. nov., isolated from deep marine sediment.</title>
        <authorList>
            <person name="Veyisoglu A."/>
            <person name="Sahin N."/>
        </authorList>
    </citation>
    <scope>NUCLEOTIDE SEQUENCE [LARGE SCALE GENOMIC DNA]</scope>
    <source>
        <strain evidence="3 4">KCTC 29202</strain>
    </source>
</reference>
<dbReference type="AlphaFoldDB" id="A0A3B0BKS8"/>
<organism evidence="3 4">
    <name type="scientific">Streptomyces klenkii</name>
    <dbReference type="NCBI Taxonomy" id="1420899"/>
    <lineage>
        <taxon>Bacteria</taxon>
        <taxon>Bacillati</taxon>
        <taxon>Actinomycetota</taxon>
        <taxon>Actinomycetes</taxon>
        <taxon>Kitasatosporales</taxon>
        <taxon>Streptomycetaceae</taxon>
        <taxon>Streptomyces</taxon>
    </lineage>
</organism>
<dbReference type="PANTHER" id="PTHR11786:SF0">
    <property type="entry name" value="ARYLAMINE N-ACETYLTRANSFERASE 4-RELATED"/>
    <property type="match status" value="1"/>
</dbReference>
<gene>
    <name evidence="3" type="ORF">D7231_15450</name>
</gene>
<dbReference type="Gene3D" id="3.30.2140.10">
    <property type="entry name" value="Arylamine N-acetyltransferase"/>
    <property type="match status" value="1"/>
</dbReference>
<dbReference type="InterPro" id="IPR038765">
    <property type="entry name" value="Papain-like_cys_pep_sf"/>
</dbReference>